<dbReference type="EMBL" id="KZ613938">
    <property type="protein sequence ID" value="PMD47752.1"/>
    <property type="molecule type" value="Genomic_DNA"/>
</dbReference>
<proteinExistence type="predicted"/>
<dbReference type="AlphaFoldDB" id="A0A2J6SAH3"/>
<sequence length="184" mass="21648">MASASTLESSREQLPAYYAKDIQEAQDFISKVERRFRLDRGYYHPDDTSKIDYYVLVFESKPYRQWSIFEADTRVGNTTWDQFKAHLFDSIYDTTNRQLSATIAYKKARQREDQTIDDFAAELQTLERELGYTNDKIQARTLFAKLRWELRKEISRRGSPPATRRGILNLARSIETAERLFGPK</sequence>
<evidence type="ECO:0000313" key="1">
    <source>
        <dbReference type="EMBL" id="PMD47752.1"/>
    </source>
</evidence>
<keyword evidence="2" id="KW-1185">Reference proteome</keyword>
<dbReference type="STRING" id="1149755.A0A2J6SAH3"/>
<evidence type="ECO:0000313" key="2">
    <source>
        <dbReference type="Proteomes" id="UP000235786"/>
    </source>
</evidence>
<accession>A0A2J6SAH3</accession>
<name>A0A2J6SAH3_HYAVF</name>
<dbReference type="OrthoDB" id="5588148at2759"/>
<evidence type="ECO:0008006" key="3">
    <source>
        <dbReference type="Google" id="ProtNLM"/>
    </source>
</evidence>
<gene>
    <name evidence="1" type="ORF">L207DRAFT_576513</name>
</gene>
<dbReference type="Proteomes" id="UP000235786">
    <property type="component" value="Unassembled WGS sequence"/>
</dbReference>
<protein>
    <recommendedName>
        <fullName evidence="3">Retrotransposon gag domain-containing protein</fullName>
    </recommendedName>
</protein>
<organism evidence="1 2">
    <name type="scientific">Hyaloscypha variabilis (strain UAMH 11265 / GT02V1 / F)</name>
    <name type="common">Meliniomyces variabilis</name>
    <dbReference type="NCBI Taxonomy" id="1149755"/>
    <lineage>
        <taxon>Eukaryota</taxon>
        <taxon>Fungi</taxon>
        <taxon>Dikarya</taxon>
        <taxon>Ascomycota</taxon>
        <taxon>Pezizomycotina</taxon>
        <taxon>Leotiomycetes</taxon>
        <taxon>Helotiales</taxon>
        <taxon>Hyaloscyphaceae</taxon>
        <taxon>Hyaloscypha</taxon>
        <taxon>Hyaloscypha variabilis</taxon>
    </lineage>
</organism>
<reference evidence="1 2" key="1">
    <citation type="submission" date="2016-04" db="EMBL/GenBank/DDBJ databases">
        <title>A degradative enzymes factory behind the ericoid mycorrhizal symbiosis.</title>
        <authorList>
            <consortium name="DOE Joint Genome Institute"/>
            <person name="Martino E."/>
            <person name="Morin E."/>
            <person name="Grelet G."/>
            <person name="Kuo A."/>
            <person name="Kohler A."/>
            <person name="Daghino S."/>
            <person name="Barry K."/>
            <person name="Choi C."/>
            <person name="Cichocki N."/>
            <person name="Clum A."/>
            <person name="Copeland A."/>
            <person name="Hainaut M."/>
            <person name="Haridas S."/>
            <person name="Labutti K."/>
            <person name="Lindquist E."/>
            <person name="Lipzen A."/>
            <person name="Khouja H.-R."/>
            <person name="Murat C."/>
            <person name="Ohm R."/>
            <person name="Olson A."/>
            <person name="Spatafora J."/>
            <person name="Veneault-Fourrey C."/>
            <person name="Henrissat B."/>
            <person name="Grigoriev I."/>
            <person name="Martin F."/>
            <person name="Perotto S."/>
        </authorList>
    </citation>
    <scope>NUCLEOTIDE SEQUENCE [LARGE SCALE GENOMIC DNA]</scope>
    <source>
        <strain evidence="1 2">F</strain>
    </source>
</reference>